<evidence type="ECO:0000313" key="1">
    <source>
        <dbReference type="EMBL" id="UXI70314.1"/>
    </source>
</evidence>
<name>A0ABY6BKL9_9GAMM</name>
<protein>
    <submittedName>
        <fullName evidence="1">Uncharacterized protein</fullName>
    </submittedName>
</protein>
<dbReference type="EMBL" id="CP104694">
    <property type="protein sequence ID" value="UXI70314.1"/>
    <property type="molecule type" value="Genomic_DNA"/>
</dbReference>
<dbReference type="Proteomes" id="UP001064632">
    <property type="component" value="Chromosome"/>
</dbReference>
<reference evidence="1" key="1">
    <citation type="submission" date="2022-09" db="EMBL/GenBank/DDBJ databases">
        <title>Tahibacter sp. nov., isolated from a fresh water.</title>
        <authorList>
            <person name="Baek J.H."/>
            <person name="Lee J.K."/>
            <person name="Kim J.M."/>
            <person name="Jeon C.O."/>
        </authorList>
    </citation>
    <scope>NUCLEOTIDE SEQUENCE</scope>
    <source>
        <strain evidence="1">W38</strain>
    </source>
</reference>
<dbReference type="RefSeq" id="WP_261697264.1">
    <property type="nucleotide sequence ID" value="NZ_CP104694.1"/>
</dbReference>
<proteinExistence type="predicted"/>
<sequence>MGRSWRHYFMVAVRQESADFLQRRRKIPKLGCPRLPATRISVILAAASENSETWLSQIAVPDCRICRRVERMQGNQDTHELQAPVPKLLARAILFTASANGSMVHRKMLIEA</sequence>
<gene>
    <name evidence="1" type="ORF">N4264_11955</name>
</gene>
<evidence type="ECO:0000313" key="2">
    <source>
        <dbReference type="Proteomes" id="UP001064632"/>
    </source>
</evidence>
<accession>A0ABY6BKL9</accession>
<organism evidence="1 2">
    <name type="scientific">Tahibacter amnicola</name>
    <dbReference type="NCBI Taxonomy" id="2976241"/>
    <lineage>
        <taxon>Bacteria</taxon>
        <taxon>Pseudomonadati</taxon>
        <taxon>Pseudomonadota</taxon>
        <taxon>Gammaproteobacteria</taxon>
        <taxon>Lysobacterales</taxon>
        <taxon>Rhodanobacteraceae</taxon>
        <taxon>Tahibacter</taxon>
    </lineage>
</organism>
<keyword evidence="2" id="KW-1185">Reference proteome</keyword>